<evidence type="ECO:0000256" key="1">
    <source>
        <dbReference type="SAM" id="MobiDB-lite"/>
    </source>
</evidence>
<sequence length="89" mass="9807">MILSRPQSSVASLSPASCNSSQDISLVPNRWLLRALDYCHGNLEVSSWAAQYLDLLIKVSRDELEMLLLLVPDCQARPGMGVDSFCLVV</sequence>
<proteinExistence type="predicted"/>
<protein>
    <submittedName>
        <fullName evidence="2">Uncharacterized protein</fullName>
    </submittedName>
</protein>
<keyword evidence="3" id="KW-1185">Reference proteome</keyword>
<reference evidence="2" key="1">
    <citation type="journal article" date="2022" name="bioRxiv">
        <title>Sequencing and chromosome-scale assembly of the giantPleurodeles waltlgenome.</title>
        <authorList>
            <person name="Brown T."/>
            <person name="Elewa A."/>
            <person name="Iarovenko S."/>
            <person name="Subramanian E."/>
            <person name="Araus A.J."/>
            <person name="Petzold A."/>
            <person name="Susuki M."/>
            <person name="Suzuki K.-i.T."/>
            <person name="Hayashi T."/>
            <person name="Toyoda A."/>
            <person name="Oliveira C."/>
            <person name="Osipova E."/>
            <person name="Leigh N.D."/>
            <person name="Simon A."/>
            <person name="Yun M.H."/>
        </authorList>
    </citation>
    <scope>NUCLEOTIDE SEQUENCE</scope>
    <source>
        <strain evidence="2">20211129_DDA</strain>
        <tissue evidence="2">Liver</tissue>
    </source>
</reference>
<dbReference type="AlphaFoldDB" id="A0AAV7WFA6"/>
<dbReference type="Proteomes" id="UP001066276">
    <property type="component" value="Chromosome 1_2"/>
</dbReference>
<feature type="region of interest" description="Disordered" evidence="1">
    <location>
        <begin position="1"/>
        <end position="22"/>
    </location>
</feature>
<gene>
    <name evidence="2" type="ORF">NDU88_006721</name>
</gene>
<comment type="caution">
    <text evidence="2">The sequence shown here is derived from an EMBL/GenBank/DDBJ whole genome shotgun (WGS) entry which is preliminary data.</text>
</comment>
<evidence type="ECO:0000313" key="2">
    <source>
        <dbReference type="EMBL" id="KAJ1211361.1"/>
    </source>
</evidence>
<evidence type="ECO:0000313" key="3">
    <source>
        <dbReference type="Proteomes" id="UP001066276"/>
    </source>
</evidence>
<name>A0AAV7WFA6_PLEWA</name>
<accession>A0AAV7WFA6</accession>
<organism evidence="2 3">
    <name type="scientific">Pleurodeles waltl</name>
    <name type="common">Iberian ribbed newt</name>
    <dbReference type="NCBI Taxonomy" id="8319"/>
    <lineage>
        <taxon>Eukaryota</taxon>
        <taxon>Metazoa</taxon>
        <taxon>Chordata</taxon>
        <taxon>Craniata</taxon>
        <taxon>Vertebrata</taxon>
        <taxon>Euteleostomi</taxon>
        <taxon>Amphibia</taxon>
        <taxon>Batrachia</taxon>
        <taxon>Caudata</taxon>
        <taxon>Salamandroidea</taxon>
        <taxon>Salamandridae</taxon>
        <taxon>Pleurodelinae</taxon>
        <taxon>Pleurodeles</taxon>
    </lineage>
</organism>
<dbReference type="EMBL" id="JANPWB010000002">
    <property type="protein sequence ID" value="KAJ1211361.1"/>
    <property type="molecule type" value="Genomic_DNA"/>
</dbReference>